<dbReference type="Proteomes" id="UP000011820">
    <property type="component" value="Chromosome"/>
</dbReference>
<dbReference type="Pfam" id="PF03626">
    <property type="entry name" value="COX4_pro"/>
    <property type="match status" value="1"/>
</dbReference>
<keyword evidence="9 17" id="KW-1133">Transmembrane helix</keyword>
<dbReference type="PANTHER" id="PTHR36835:SF1">
    <property type="entry name" value="CYTOCHROME BO(3) UBIQUINOL OXIDASE SUBUNIT 4"/>
    <property type="match status" value="1"/>
</dbReference>
<name>A0ABM5NEW5_LIBAS</name>
<evidence type="ECO:0000256" key="10">
    <source>
        <dbReference type="ARBA" id="ARBA00023002"/>
    </source>
</evidence>
<feature type="transmembrane region" description="Helical" evidence="17">
    <location>
        <begin position="81"/>
        <end position="103"/>
    </location>
</feature>
<dbReference type="PANTHER" id="PTHR36835">
    <property type="entry name" value="CYTOCHROME BO(3) UBIQUINOL OXIDASE SUBUNIT 4"/>
    <property type="match status" value="1"/>
</dbReference>
<protein>
    <recommendedName>
        <fullName evidence="4">Cytochrome bo(3) ubiquinol oxidase subunit 4</fullName>
    </recommendedName>
    <alternativeName>
        <fullName evidence="16">Cytochrome o ubiquinol oxidase subunit 4</fullName>
    </alternativeName>
    <alternativeName>
        <fullName evidence="13">Oxidase bo(3) subunit 4</fullName>
    </alternativeName>
    <alternativeName>
        <fullName evidence="14">Ubiquinol oxidase polypeptide IV</fullName>
    </alternativeName>
    <alternativeName>
        <fullName evidence="15">Ubiquinol oxidase subunit 4</fullName>
    </alternativeName>
</protein>
<evidence type="ECO:0000256" key="7">
    <source>
        <dbReference type="ARBA" id="ARBA00022692"/>
    </source>
</evidence>
<evidence type="ECO:0000256" key="11">
    <source>
        <dbReference type="ARBA" id="ARBA00023136"/>
    </source>
</evidence>
<evidence type="ECO:0000256" key="8">
    <source>
        <dbReference type="ARBA" id="ARBA00022982"/>
    </source>
</evidence>
<keyword evidence="6" id="KW-1003">Cell membrane</keyword>
<evidence type="ECO:0000256" key="17">
    <source>
        <dbReference type="SAM" id="Phobius"/>
    </source>
</evidence>
<keyword evidence="8" id="KW-0249">Electron transport</keyword>
<keyword evidence="7 17" id="KW-0812">Transmembrane</keyword>
<comment type="subunit">
    <text evidence="3">Heterooctamer of two A chains, two B chains, two C chains and two D chains.</text>
</comment>
<keyword evidence="10" id="KW-0560">Oxidoreductase</keyword>
<reference evidence="18 19" key="1">
    <citation type="journal article" date="2013" name="Genome Announc.">
        <title>Complete Genome Sequence of a Chinese Strain of 'Candidatus Liberibacter asiaticus'.</title>
        <authorList>
            <person name="Lin H."/>
            <person name="Han C.S."/>
            <person name="Liu B."/>
            <person name="Lou B."/>
            <person name="Bai X."/>
            <person name="Deng C."/>
            <person name="Civerolo E.L."/>
            <person name="Gupta G."/>
        </authorList>
    </citation>
    <scope>NUCLEOTIDE SEQUENCE [LARGE SCALE GENOMIC DNA]</scope>
    <source>
        <strain evidence="19">gxpsy</strain>
    </source>
</reference>
<comment type="subcellular location">
    <subcellularLocation>
        <location evidence="1">Cell membrane</location>
        <topology evidence="1">Multi-pass membrane protein</topology>
    </subcellularLocation>
</comment>
<comment type="function">
    <text evidence="12">Cytochrome bo(3) ubiquinol terminal oxidase is the component of the aerobic respiratory chain of E.coli that predominates when cells are grown at high aeration. Has proton pump activity across the membrane in addition to electron transfer, pumping 2 protons/electron.</text>
</comment>
<comment type="similarity">
    <text evidence="2">Belongs to the cytochrome c oxidase bacterial subunit 4 family.</text>
</comment>
<evidence type="ECO:0000256" key="2">
    <source>
        <dbReference type="ARBA" id="ARBA00008079"/>
    </source>
</evidence>
<evidence type="ECO:0000256" key="4">
    <source>
        <dbReference type="ARBA" id="ARBA00014689"/>
    </source>
</evidence>
<evidence type="ECO:0000313" key="19">
    <source>
        <dbReference type="Proteomes" id="UP000011820"/>
    </source>
</evidence>
<evidence type="ECO:0000256" key="12">
    <source>
        <dbReference type="ARBA" id="ARBA00025694"/>
    </source>
</evidence>
<evidence type="ECO:0000256" key="3">
    <source>
        <dbReference type="ARBA" id="ARBA00011700"/>
    </source>
</evidence>
<dbReference type="GeneID" id="93076712"/>
<dbReference type="InterPro" id="IPR050968">
    <property type="entry name" value="Cytochrome_c_oxidase_bac_sub4"/>
</dbReference>
<evidence type="ECO:0000313" key="18">
    <source>
        <dbReference type="EMBL" id="AGH16708.1"/>
    </source>
</evidence>
<evidence type="ECO:0000256" key="14">
    <source>
        <dbReference type="ARBA" id="ARBA00030211"/>
    </source>
</evidence>
<evidence type="ECO:0000256" key="5">
    <source>
        <dbReference type="ARBA" id="ARBA00022448"/>
    </source>
</evidence>
<dbReference type="EMBL" id="CP004005">
    <property type="protein sequence ID" value="AGH16708.1"/>
    <property type="molecule type" value="Genomic_DNA"/>
</dbReference>
<proteinExistence type="inferred from homology"/>
<gene>
    <name evidence="18" type="ORF">WSI_01690</name>
</gene>
<evidence type="ECO:0000256" key="13">
    <source>
        <dbReference type="ARBA" id="ARBA00030071"/>
    </source>
</evidence>
<keyword evidence="5" id="KW-0813">Transport</keyword>
<dbReference type="InterPro" id="IPR014210">
    <property type="entry name" value="Cyt_o_ubiqinol_oxidase_su4"/>
</dbReference>
<evidence type="ECO:0000256" key="9">
    <source>
        <dbReference type="ARBA" id="ARBA00022989"/>
    </source>
</evidence>
<evidence type="ECO:0000256" key="16">
    <source>
        <dbReference type="ARBA" id="ARBA00032185"/>
    </source>
</evidence>
<evidence type="ECO:0000256" key="1">
    <source>
        <dbReference type="ARBA" id="ARBA00004651"/>
    </source>
</evidence>
<organism evidence="18 19">
    <name type="scientific">Candidatus Liberibacter asiaticus str. gxpsy</name>
    <dbReference type="NCBI Taxonomy" id="1174529"/>
    <lineage>
        <taxon>Bacteria</taxon>
        <taxon>Pseudomonadati</taxon>
        <taxon>Pseudomonadota</taxon>
        <taxon>Alphaproteobacteria</taxon>
        <taxon>Hyphomicrobiales</taxon>
        <taxon>Rhizobiaceae</taxon>
        <taxon>Liberibacter</taxon>
    </lineage>
</organism>
<sequence>MKYDNIHNMNMHSYGTKKQCLVGFILSLILTIIPFGIVMKGFFLDKNIMCLTIVLCAIAQIIVHLVFFLHMSTKVEDGWSIMAMIFTIIMVAICFVGSMWVMYHLNNNMMSMEGMRSIH</sequence>
<dbReference type="RefSeq" id="WP_012778690.1">
    <property type="nucleotide sequence ID" value="NC_020549.1"/>
</dbReference>
<feature type="transmembrane region" description="Helical" evidence="17">
    <location>
        <begin position="48"/>
        <end position="69"/>
    </location>
</feature>
<evidence type="ECO:0000256" key="15">
    <source>
        <dbReference type="ARBA" id="ARBA00031887"/>
    </source>
</evidence>
<accession>A0ABM5NEW5</accession>
<dbReference type="InterPro" id="IPR005171">
    <property type="entry name" value="Cyt_c_oxidase_su4_prok"/>
</dbReference>
<dbReference type="NCBIfam" id="TIGR02847">
    <property type="entry name" value="CyoD"/>
    <property type="match status" value="1"/>
</dbReference>
<feature type="transmembrane region" description="Helical" evidence="17">
    <location>
        <begin position="21"/>
        <end position="42"/>
    </location>
</feature>
<keyword evidence="19" id="KW-1185">Reference proteome</keyword>
<evidence type="ECO:0000256" key="6">
    <source>
        <dbReference type="ARBA" id="ARBA00022475"/>
    </source>
</evidence>
<keyword evidence="11 17" id="KW-0472">Membrane</keyword>